<name>A0A9D4DWS7_DREPO</name>
<reference evidence="4" key="2">
    <citation type="submission" date="2020-11" db="EMBL/GenBank/DDBJ databases">
        <authorList>
            <person name="McCartney M.A."/>
            <person name="Auch B."/>
            <person name="Kono T."/>
            <person name="Mallez S."/>
            <person name="Becker A."/>
            <person name="Gohl D.M."/>
            <person name="Silverstein K.A.T."/>
            <person name="Koren S."/>
            <person name="Bechman K.B."/>
            <person name="Herman A."/>
            <person name="Abrahante J.E."/>
            <person name="Garbe J."/>
        </authorList>
    </citation>
    <scope>NUCLEOTIDE SEQUENCE</scope>
    <source>
        <strain evidence="4">Duluth1</strain>
        <tissue evidence="4">Whole animal</tissue>
    </source>
</reference>
<evidence type="ECO:0000259" key="3">
    <source>
        <dbReference type="Pfam" id="PF00264"/>
    </source>
</evidence>
<evidence type="ECO:0000313" key="4">
    <source>
        <dbReference type="EMBL" id="KAH3768628.1"/>
    </source>
</evidence>
<feature type="transmembrane region" description="Helical" evidence="2">
    <location>
        <begin position="300"/>
        <end position="325"/>
    </location>
</feature>
<feature type="compositionally biased region" description="Basic and acidic residues" evidence="1">
    <location>
        <begin position="254"/>
        <end position="270"/>
    </location>
</feature>
<comment type="caution">
    <text evidence="4">The sequence shown here is derived from an EMBL/GenBank/DDBJ whole genome shotgun (WGS) entry which is preliminary data.</text>
</comment>
<dbReference type="SUPFAM" id="SSF48056">
    <property type="entry name" value="Di-copper centre-containing domain"/>
    <property type="match status" value="1"/>
</dbReference>
<evidence type="ECO:0000313" key="5">
    <source>
        <dbReference type="Proteomes" id="UP000828390"/>
    </source>
</evidence>
<feature type="domain" description="Tyrosinase copper-binding" evidence="3">
    <location>
        <begin position="7"/>
        <end position="48"/>
    </location>
</feature>
<feature type="region of interest" description="Disordered" evidence="1">
    <location>
        <begin position="224"/>
        <end position="271"/>
    </location>
</feature>
<dbReference type="InterPro" id="IPR002227">
    <property type="entry name" value="Tyrosinase_Cu-bd"/>
</dbReference>
<keyword evidence="2" id="KW-0472">Membrane</keyword>
<dbReference type="AlphaFoldDB" id="A0A9D4DWS7"/>
<reference evidence="4" key="1">
    <citation type="journal article" date="2019" name="bioRxiv">
        <title>The Genome of the Zebra Mussel, Dreissena polymorpha: A Resource for Invasive Species Research.</title>
        <authorList>
            <person name="McCartney M.A."/>
            <person name="Auch B."/>
            <person name="Kono T."/>
            <person name="Mallez S."/>
            <person name="Zhang Y."/>
            <person name="Obille A."/>
            <person name="Becker A."/>
            <person name="Abrahante J.E."/>
            <person name="Garbe J."/>
            <person name="Badalamenti J.P."/>
            <person name="Herman A."/>
            <person name="Mangelson H."/>
            <person name="Liachko I."/>
            <person name="Sullivan S."/>
            <person name="Sone E.D."/>
            <person name="Koren S."/>
            <person name="Silverstein K.A.T."/>
            <person name="Beckman K.B."/>
            <person name="Gohl D.M."/>
        </authorList>
    </citation>
    <scope>NUCLEOTIDE SEQUENCE</scope>
    <source>
        <strain evidence="4">Duluth1</strain>
        <tissue evidence="4">Whole animal</tissue>
    </source>
</reference>
<evidence type="ECO:0000256" key="2">
    <source>
        <dbReference type="SAM" id="Phobius"/>
    </source>
</evidence>
<dbReference type="Pfam" id="PF00264">
    <property type="entry name" value="Tyrosinase"/>
    <property type="match status" value="1"/>
</dbReference>
<dbReference type="EMBL" id="JAIWYP010000009">
    <property type="protein sequence ID" value="KAH3768628.1"/>
    <property type="molecule type" value="Genomic_DNA"/>
</dbReference>
<keyword evidence="5" id="KW-1185">Reference proteome</keyword>
<dbReference type="GO" id="GO:0016491">
    <property type="term" value="F:oxidoreductase activity"/>
    <property type="evidence" value="ECO:0007669"/>
    <property type="project" value="InterPro"/>
</dbReference>
<dbReference type="Gene3D" id="1.10.1280.10">
    <property type="entry name" value="Di-copper center containing domain from catechol oxidase"/>
    <property type="match status" value="1"/>
</dbReference>
<keyword evidence="2" id="KW-1133">Transmembrane helix</keyword>
<evidence type="ECO:0000256" key="1">
    <source>
        <dbReference type="SAM" id="MobiDB-lite"/>
    </source>
</evidence>
<sequence length="563" mass="63935">MELIFEFIHNRVHHWIGGEMKIIETATDDPIFYPYHSFVSLVWAEFRALQRSLGIDPELDWDQFYGQSRHHKYSPLGLGNLFASDGSSDVFEENILFDERPWCNHDILDCGTPYLYCNVTVEKCVPWTADEYRLIKSKALKEDKAFKDIVFPFIESKLKKGFLELLAASGNQTTLSETAEYYITQHFEDPFEGIENASSGILVGDDLATKKPLNAWEVLVNEDEKTKKHEHDHKHSHNNGDMFRENSGDNGIAHNDRNDDHDHEGHDHAHGTQAVGDVVEQNERIVEVVSSGFEQFLMHYSIWILVALLIFRVILSIVTKCVSVYSTGWRCGRLKSKYSVSGGANLNDDANKMSTLALETSGNQVAESPRPDNIYTITVASKSADNSPTVYVRFAKYENEISQLNGPNVSRPRACVPVYKSEYEATTRPTETHGNYLDMTYTSRVSDEEPTSPIAEIYELEDRAEEEEGDIENMCNSLENDNYIRSVLQELDRATFRDDMQDIMEGYDNIMNVERHRKQLGAAVATLTPVPSPRAPLTDRFEGPQPCNMTSLNDETHATATFM</sequence>
<proteinExistence type="predicted"/>
<dbReference type="Proteomes" id="UP000828390">
    <property type="component" value="Unassembled WGS sequence"/>
</dbReference>
<gene>
    <name evidence="4" type="ORF">DPMN_169848</name>
</gene>
<organism evidence="4 5">
    <name type="scientific">Dreissena polymorpha</name>
    <name type="common">Zebra mussel</name>
    <name type="synonym">Mytilus polymorpha</name>
    <dbReference type="NCBI Taxonomy" id="45954"/>
    <lineage>
        <taxon>Eukaryota</taxon>
        <taxon>Metazoa</taxon>
        <taxon>Spiralia</taxon>
        <taxon>Lophotrochozoa</taxon>
        <taxon>Mollusca</taxon>
        <taxon>Bivalvia</taxon>
        <taxon>Autobranchia</taxon>
        <taxon>Heteroconchia</taxon>
        <taxon>Euheterodonta</taxon>
        <taxon>Imparidentia</taxon>
        <taxon>Neoheterodontei</taxon>
        <taxon>Myida</taxon>
        <taxon>Dreissenoidea</taxon>
        <taxon>Dreissenidae</taxon>
        <taxon>Dreissena</taxon>
    </lineage>
</organism>
<protein>
    <recommendedName>
        <fullName evidence="3">Tyrosinase copper-binding domain-containing protein</fullName>
    </recommendedName>
</protein>
<dbReference type="InterPro" id="IPR008922">
    <property type="entry name" value="Di-copper_centre_dom_sf"/>
</dbReference>
<keyword evidence="2" id="KW-0812">Transmembrane</keyword>
<accession>A0A9D4DWS7</accession>